<name>A0ABU9IVS0_9FLAO</name>
<reference evidence="1 2" key="1">
    <citation type="submission" date="2024-04" db="EMBL/GenBank/DDBJ databases">
        <title>Flavobacterium sp. DGU38 16S ribosomal RNA gene Genome sequencing and assembly.</title>
        <authorList>
            <person name="Park S."/>
        </authorList>
    </citation>
    <scope>NUCLEOTIDE SEQUENCE [LARGE SCALE GENOMIC DNA]</scope>
    <source>
        <strain evidence="1 2">DGU38</strain>
    </source>
</reference>
<dbReference type="RefSeq" id="WP_341694926.1">
    <property type="nucleotide sequence ID" value="NZ_JBBYHS010000035.1"/>
</dbReference>
<dbReference type="EMBL" id="JBBYHS010000035">
    <property type="protein sequence ID" value="MEL1256212.1"/>
    <property type="molecule type" value="Genomic_DNA"/>
</dbReference>
<evidence type="ECO:0000313" key="2">
    <source>
        <dbReference type="Proteomes" id="UP001485226"/>
    </source>
</evidence>
<keyword evidence="2" id="KW-1185">Reference proteome</keyword>
<comment type="caution">
    <text evidence="1">The sequence shown here is derived from an EMBL/GenBank/DDBJ whole genome shotgun (WGS) entry which is preliminary data.</text>
</comment>
<proteinExistence type="predicted"/>
<evidence type="ECO:0000313" key="1">
    <source>
        <dbReference type="EMBL" id="MEL1256212.1"/>
    </source>
</evidence>
<accession>A0ABU9IVS0</accession>
<protein>
    <submittedName>
        <fullName evidence="1">Uncharacterized protein</fullName>
    </submittedName>
</protein>
<organism evidence="1 2">
    <name type="scientific">Flavobacterium calami</name>
    <dbReference type="NCBI Taxonomy" id="3139144"/>
    <lineage>
        <taxon>Bacteria</taxon>
        <taxon>Pseudomonadati</taxon>
        <taxon>Bacteroidota</taxon>
        <taxon>Flavobacteriia</taxon>
        <taxon>Flavobacteriales</taxon>
        <taxon>Flavobacteriaceae</taxon>
        <taxon>Flavobacterium</taxon>
    </lineage>
</organism>
<sequence>MVEILPSIMDSTCVDVRIFSNPPPRYGKSIFNKEGYYVKTDSTKATPEEIKNFKEWKQQISDIEKDTSKVIIAFDPKILPYEKEYEKIIVENFPKDTLLKIKTDKTKEYILDFKNIKLNGKFKLKNINEFDKENIFERKYKFNFSGILRVSGIKFDKKRENGILDVGFTCGRLCGYGNKIFIKKVKNKWKIIKMEETWIS</sequence>
<dbReference type="Proteomes" id="UP001485226">
    <property type="component" value="Unassembled WGS sequence"/>
</dbReference>
<gene>
    <name evidence="1" type="ORF">AAEO57_20675</name>
</gene>